<dbReference type="AlphaFoldDB" id="A0A0S2DLN0"/>
<feature type="domain" description="N-acetyltransferase" evidence="2">
    <location>
        <begin position="1"/>
        <end position="98"/>
    </location>
</feature>
<proteinExistence type="predicted"/>
<gene>
    <name evidence="3" type="ORF">GLE_4011</name>
</gene>
<dbReference type="KEGG" id="lez:GLE_4011"/>
<dbReference type="PATRIC" id="fig|69.6.peg.3948"/>
<dbReference type="Gene3D" id="3.40.630.30">
    <property type="match status" value="1"/>
</dbReference>
<organism evidence="3 4">
    <name type="scientific">Lysobacter enzymogenes</name>
    <dbReference type="NCBI Taxonomy" id="69"/>
    <lineage>
        <taxon>Bacteria</taxon>
        <taxon>Pseudomonadati</taxon>
        <taxon>Pseudomonadota</taxon>
        <taxon>Gammaproteobacteria</taxon>
        <taxon>Lysobacterales</taxon>
        <taxon>Lysobacteraceae</taxon>
        <taxon>Lysobacter</taxon>
    </lineage>
</organism>
<dbReference type="Pfam" id="PF13508">
    <property type="entry name" value="Acetyltransf_7"/>
    <property type="match status" value="1"/>
</dbReference>
<protein>
    <submittedName>
        <fullName evidence="3">Acetyltransferase, GNAT family</fullName>
    </submittedName>
</protein>
<dbReference type="Proteomes" id="UP000061569">
    <property type="component" value="Chromosome"/>
</dbReference>
<dbReference type="PANTHER" id="PTHR13947">
    <property type="entry name" value="GNAT FAMILY N-ACETYLTRANSFERASE"/>
    <property type="match status" value="1"/>
</dbReference>
<dbReference type="CDD" id="cd04301">
    <property type="entry name" value="NAT_SF"/>
    <property type="match status" value="1"/>
</dbReference>
<name>A0A0S2DLN0_LYSEN</name>
<evidence type="ECO:0000313" key="3">
    <source>
        <dbReference type="EMBL" id="ALN59353.1"/>
    </source>
</evidence>
<dbReference type="SUPFAM" id="SSF55729">
    <property type="entry name" value="Acyl-CoA N-acyltransferases (Nat)"/>
    <property type="match status" value="1"/>
</dbReference>
<dbReference type="InterPro" id="IPR016181">
    <property type="entry name" value="Acyl_CoA_acyltransferase"/>
</dbReference>
<dbReference type="InterPro" id="IPR050769">
    <property type="entry name" value="NAT_camello-type"/>
</dbReference>
<accession>A0A0S2DLN0</accession>
<dbReference type="GO" id="GO:0008080">
    <property type="term" value="F:N-acetyltransferase activity"/>
    <property type="evidence" value="ECO:0007669"/>
    <property type="project" value="InterPro"/>
</dbReference>
<sequence>MAELDGALLGVVAVQACGDIGLLRSLTVDANGRGRGLGQALVERAEAHARARGLLRLVLLTETAAAFFSRRGYVPAERGDMPAQIQSTAQFRSLCPATASCWSKHLGPP</sequence>
<dbReference type="InterPro" id="IPR000182">
    <property type="entry name" value="GNAT_dom"/>
</dbReference>
<evidence type="ECO:0000259" key="2">
    <source>
        <dbReference type="PROSITE" id="PS51186"/>
    </source>
</evidence>
<evidence type="ECO:0000313" key="4">
    <source>
        <dbReference type="Proteomes" id="UP000061569"/>
    </source>
</evidence>
<dbReference type="EMBL" id="CP013140">
    <property type="protein sequence ID" value="ALN59353.1"/>
    <property type="molecule type" value="Genomic_DNA"/>
</dbReference>
<keyword evidence="1 3" id="KW-0808">Transferase</keyword>
<dbReference type="PANTHER" id="PTHR13947:SF37">
    <property type="entry name" value="LD18367P"/>
    <property type="match status" value="1"/>
</dbReference>
<dbReference type="STRING" id="69.GLE_4011"/>
<evidence type="ECO:0000256" key="1">
    <source>
        <dbReference type="ARBA" id="ARBA00022679"/>
    </source>
</evidence>
<dbReference type="PROSITE" id="PS51186">
    <property type="entry name" value="GNAT"/>
    <property type="match status" value="1"/>
</dbReference>
<reference evidence="3 4" key="1">
    <citation type="submission" date="2015-11" db="EMBL/GenBank/DDBJ databases">
        <title>Genome sequences of Lysobacter enzymogenes strain C3 and Lysobacter antibioticus ATCC 29479.</title>
        <authorList>
            <person name="Kobayashi D.Y."/>
        </authorList>
    </citation>
    <scope>NUCLEOTIDE SEQUENCE [LARGE SCALE GENOMIC DNA]</scope>
    <source>
        <strain evidence="3 4">C3</strain>
    </source>
</reference>